<reference evidence="3" key="1">
    <citation type="submission" date="2013-08" db="EMBL/GenBank/DDBJ databases">
        <authorList>
            <person name="Mendez C."/>
            <person name="Richter M."/>
            <person name="Ferrer M."/>
            <person name="Sanchez J."/>
        </authorList>
    </citation>
    <scope>NUCLEOTIDE SEQUENCE</scope>
</reference>
<comment type="caution">
    <text evidence="3">The sequence shown here is derived from an EMBL/GenBank/DDBJ whole genome shotgun (WGS) entry which is preliminary data.</text>
</comment>
<dbReference type="PANTHER" id="PTHR11902">
    <property type="entry name" value="ENOLASE"/>
    <property type="match status" value="1"/>
</dbReference>
<dbReference type="GO" id="GO:0000015">
    <property type="term" value="C:phosphopyruvate hydratase complex"/>
    <property type="evidence" value="ECO:0007669"/>
    <property type="project" value="InterPro"/>
</dbReference>
<keyword evidence="3" id="KW-0670">Pyruvate</keyword>
<dbReference type="SUPFAM" id="SSF54826">
    <property type="entry name" value="Enolase N-terminal domain-like"/>
    <property type="match status" value="1"/>
</dbReference>
<dbReference type="AlphaFoldDB" id="T1D2B7"/>
<organism evidence="3">
    <name type="scientific">mine drainage metagenome</name>
    <dbReference type="NCBI Taxonomy" id="410659"/>
    <lineage>
        <taxon>unclassified sequences</taxon>
        <taxon>metagenomes</taxon>
        <taxon>ecological metagenomes</taxon>
    </lineage>
</organism>
<dbReference type="InterPro" id="IPR029017">
    <property type="entry name" value="Enolase-like_N"/>
</dbReference>
<dbReference type="GO" id="GO:0000287">
    <property type="term" value="F:magnesium ion binding"/>
    <property type="evidence" value="ECO:0007669"/>
    <property type="project" value="InterPro"/>
</dbReference>
<proteinExistence type="predicted"/>
<keyword evidence="1" id="KW-0460">Magnesium</keyword>
<dbReference type="PANTHER" id="PTHR11902:SF1">
    <property type="entry name" value="ENOLASE"/>
    <property type="match status" value="1"/>
</dbReference>
<dbReference type="SMART" id="SM01193">
    <property type="entry name" value="Enolase_N"/>
    <property type="match status" value="1"/>
</dbReference>
<dbReference type="InterPro" id="IPR000941">
    <property type="entry name" value="Enolase"/>
</dbReference>
<gene>
    <name evidence="3" type="ORF">B1B_02031</name>
</gene>
<name>T1D2B7_9ZZZZ</name>
<evidence type="ECO:0000256" key="1">
    <source>
        <dbReference type="ARBA" id="ARBA00022842"/>
    </source>
</evidence>
<reference evidence="3" key="2">
    <citation type="journal article" date="2014" name="ISME J.">
        <title>Microbial stratification in low pH oxic and suboxic macroscopic growths along an acid mine drainage.</title>
        <authorList>
            <person name="Mendez-Garcia C."/>
            <person name="Mesa V."/>
            <person name="Sprenger R.R."/>
            <person name="Richter M."/>
            <person name="Diez M.S."/>
            <person name="Solano J."/>
            <person name="Bargiela R."/>
            <person name="Golyshina O.V."/>
            <person name="Manteca A."/>
            <person name="Ramos J.L."/>
            <person name="Gallego J.R."/>
            <person name="Llorente I."/>
            <person name="Martins Dos Santos V.A."/>
            <person name="Jensen O.N."/>
            <person name="Pelaez A.I."/>
            <person name="Sanchez J."/>
            <person name="Ferrer M."/>
        </authorList>
    </citation>
    <scope>NUCLEOTIDE SEQUENCE</scope>
</reference>
<dbReference type="Gene3D" id="3.30.390.10">
    <property type="entry name" value="Enolase-like, N-terminal domain"/>
    <property type="match status" value="1"/>
</dbReference>
<evidence type="ECO:0000313" key="3">
    <source>
        <dbReference type="EMBL" id="EQD75589.1"/>
    </source>
</evidence>
<dbReference type="Pfam" id="PF03952">
    <property type="entry name" value="Enolase_N"/>
    <property type="match status" value="1"/>
</dbReference>
<accession>T1D2B7</accession>
<dbReference type="EMBL" id="AUZY01001202">
    <property type="protein sequence ID" value="EQD75589.1"/>
    <property type="molecule type" value="Genomic_DNA"/>
</dbReference>
<dbReference type="GO" id="GO:0004634">
    <property type="term" value="F:phosphopyruvate hydratase activity"/>
    <property type="evidence" value="ECO:0007669"/>
    <property type="project" value="InterPro"/>
</dbReference>
<feature type="domain" description="Enolase N-terminal" evidence="2">
    <location>
        <begin position="7"/>
        <end position="125"/>
    </location>
</feature>
<evidence type="ECO:0000259" key="2">
    <source>
        <dbReference type="SMART" id="SM01193"/>
    </source>
</evidence>
<sequence length="125" mass="13054">MPKKFEILDCSVRNIVDSRGTLTVEATVRLQEATGVSSAPSGASTGETEVKAFPQGGALSSRDIFFKEVRKGIIGMNALDQAGFDSYLENVDGSGNFSVIGGNLATALSIANARAVANALQIPLY</sequence>
<feature type="non-terminal residue" evidence="3">
    <location>
        <position position="125"/>
    </location>
</feature>
<dbReference type="GO" id="GO:0006096">
    <property type="term" value="P:glycolytic process"/>
    <property type="evidence" value="ECO:0007669"/>
    <property type="project" value="InterPro"/>
</dbReference>
<protein>
    <submittedName>
        <fullName evidence="3">Phosphopyruvate hydratase</fullName>
    </submittedName>
</protein>
<dbReference type="InterPro" id="IPR020811">
    <property type="entry name" value="Enolase_N"/>
</dbReference>